<gene>
    <name evidence="1" type="ORF">SO802_031802</name>
</gene>
<protein>
    <submittedName>
        <fullName evidence="1">Uncharacterized protein</fullName>
    </submittedName>
</protein>
<sequence length="162" mass="18436">MNNQNRCIVAFFLPLERRRETTSESVPEFGQNRRLGLVRKWVPGLRLKLSPPGKIGGVAPEAFAAWKRSEFGQNRSIVASFFHWSGGERNHVRIAAWVWSENRCLGRASAFAAWKNRCWVAPEAFATWKRSELARIVVHLYEVVVRSRLSLGIGASDENTLE</sequence>
<keyword evidence="2" id="KW-1185">Reference proteome</keyword>
<reference evidence="1 2" key="1">
    <citation type="submission" date="2024-01" db="EMBL/GenBank/DDBJ databases">
        <title>A telomere-to-telomere, gap-free genome of sweet tea (Lithocarpus litseifolius).</title>
        <authorList>
            <person name="Zhou J."/>
        </authorList>
    </citation>
    <scope>NUCLEOTIDE SEQUENCE [LARGE SCALE GENOMIC DNA]</scope>
    <source>
        <strain evidence="1">Zhou-2022a</strain>
        <tissue evidence="1">Leaf</tissue>
    </source>
</reference>
<accession>A0AAW2BLA0</accession>
<dbReference type="EMBL" id="JAZDWU010000011">
    <property type="protein sequence ID" value="KAK9986851.1"/>
    <property type="molecule type" value="Genomic_DNA"/>
</dbReference>
<proteinExistence type="predicted"/>
<evidence type="ECO:0000313" key="2">
    <source>
        <dbReference type="Proteomes" id="UP001459277"/>
    </source>
</evidence>
<dbReference type="AlphaFoldDB" id="A0AAW2BLA0"/>
<name>A0AAW2BLA0_9ROSI</name>
<dbReference type="Proteomes" id="UP001459277">
    <property type="component" value="Unassembled WGS sequence"/>
</dbReference>
<comment type="caution">
    <text evidence="1">The sequence shown here is derived from an EMBL/GenBank/DDBJ whole genome shotgun (WGS) entry which is preliminary data.</text>
</comment>
<organism evidence="1 2">
    <name type="scientific">Lithocarpus litseifolius</name>
    <dbReference type="NCBI Taxonomy" id="425828"/>
    <lineage>
        <taxon>Eukaryota</taxon>
        <taxon>Viridiplantae</taxon>
        <taxon>Streptophyta</taxon>
        <taxon>Embryophyta</taxon>
        <taxon>Tracheophyta</taxon>
        <taxon>Spermatophyta</taxon>
        <taxon>Magnoliopsida</taxon>
        <taxon>eudicotyledons</taxon>
        <taxon>Gunneridae</taxon>
        <taxon>Pentapetalae</taxon>
        <taxon>rosids</taxon>
        <taxon>fabids</taxon>
        <taxon>Fagales</taxon>
        <taxon>Fagaceae</taxon>
        <taxon>Lithocarpus</taxon>
    </lineage>
</organism>
<evidence type="ECO:0000313" key="1">
    <source>
        <dbReference type="EMBL" id="KAK9986851.1"/>
    </source>
</evidence>